<dbReference type="Proteomes" id="UP000265848">
    <property type="component" value="Unassembled WGS sequence"/>
</dbReference>
<feature type="domain" description="MobA-like NTP transferase" evidence="2">
    <location>
        <begin position="3"/>
        <end position="149"/>
    </location>
</feature>
<evidence type="ECO:0000313" key="4">
    <source>
        <dbReference type="Proteomes" id="UP000265848"/>
    </source>
</evidence>
<dbReference type="GO" id="GO:0016779">
    <property type="term" value="F:nucleotidyltransferase activity"/>
    <property type="evidence" value="ECO:0007669"/>
    <property type="project" value="UniProtKB-ARBA"/>
</dbReference>
<organism evidence="3 4">
    <name type="scientific">Pseudooceanicola sediminis</name>
    <dbReference type="NCBI Taxonomy" id="2211117"/>
    <lineage>
        <taxon>Bacteria</taxon>
        <taxon>Pseudomonadati</taxon>
        <taxon>Pseudomonadota</taxon>
        <taxon>Alphaproteobacteria</taxon>
        <taxon>Rhodobacterales</taxon>
        <taxon>Paracoccaceae</taxon>
        <taxon>Pseudooceanicola</taxon>
    </lineage>
</organism>
<dbReference type="EMBL" id="QWJJ01000004">
    <property type="protein sequence ID" value="RII39796.1"/>
    <property type="molecule type" value="Genomic_DNA"/>
</dbReference>
<name>A0A399JAX9_9RHOB</name>
<dbReference type="InterPro" id="IPR029044">
    <property type="entry name" value="Nucleotide-diphossugar_trans"/>
</dbReference>
<dbReference type="PANTHER" id="PTHR43777">
    <property type="entry name" value="MOLYBDENUM COFACTOR CYTIDYLYLTRANSFERASE"/>
    <property type="match status" value="1"/>
</dbReference>
<proteinExistence type="predicted"/>
<sequence>MRGRDKLTERIDGESLLRRMSNRAIASDLGPVVVTLPDPDHPRVAEVDGLKLRPVYVPDAAEGMAASIRAGVAALPPETQAVIILPADMPDLTAQDLQTLAHARRPGVILRGASGQRPGHPVLFPAEFFGALRHLRGDQGARPVIAAHAERSELVPLPGEHALTDLDTPEAWDSWRAARTPRG</sequence>
<reference evidence="3 4" key="1">
    <citation type="submission" date="2018-08" db="EMBL/GenBank/DDBJ databases">
        <title>Pseudooceanicola sediminis CY03 in the family Rhodobacteracea.</title>
        <authorList>
            <person name="Zhang Y.-J."/>
        </authorList>
    </citation>
    <scope>NUCLEOTIDE SEQUENCE [LARGE SCALE GENOMIC DNA]</scope>
    <source>
        <strain evidence="3 4">CY03</strain>
    </source>
</reference>
<dbReference type="SUPFAM" id="SSF53448">
    <property type="entry name" value="Nucleotide-diphospho-sugar transferases"/>
    <property type="match status" value="1"/>
</dbReference>
<gene>
    <name evidence="3" type="ORF">DL237_05550</name>
</gene>
<evidence type="ECO:0000256" key="1">
    <source>
        <dbReference type="ARBA" id="ARBA00022842"/>
    </source>
</evidence>
<protein>
    <submittedName>
        <fullName evidence="3">Nucleotidyltransferase family protein</fullName>
    </submittedName>
</protein>
<dbReference type="Pfam" id="PF12804">
    <property type="entry name" value="NTP_transf_3"/>
    <property type="match status" value="1"/>
</dbReference>
<dbReference type="Gene3D" id="3.90.550.10">
    <property type="entry name" value="Spore Coat Polysaccharide Biosynthesis Protein SpsA, Chain A"/>
    <property type="match status" value="1"/>
</dbReference>
<evidence type="ECO:0000259" key="2">
    <source>
        <dbReference type="Pfam" id="PF12804"/>
    </source>
</evidence>
<keyword evidence="3" id="KW-0808">Transferase</keyword>
<dbReference type="OrthoDB" id="9779263at2"/>
<dbReference type="PANTHER" id="PTHR43777:SF1">
    <property type="entry name" value="MOLYBDENUM COFACTOR CYTIDYLYLTRANSFERASE"/>
    <property type="match status" value="1"/>
</dbReference>
<keyword evidence="1" id="KW-0460">Magnesium</keyword>
<keyword evidence="4" id="KW-1185">Reference proteome</keyword>
<dbReference type="AlphaFoldDB" id="A0A399JAX9"/>
<dbReference type="InterPro" id="IPR025877">
    <property type="entry name" value="MobA-like_NTP_Trfase"/>
</dbReference>
<dbReference type="CDD" id="cd04182">
    <property type="entry name" value="GT_2_like_f"/>
    <property type="match status" value="1"/>
</dbReference>
<evidence type="ECO:0000313" key="3">
    <source>
        <dbReference type="EMBL" id="RII39796.1"/>
    </source>
</evidence>
<accession>A0A399JAX9</accession>
<comment type="caution">
    <text evidence="3">The sequence shown here is derived from an EMBL/GenBank/DDBJ whole genome shotgun (WGS) entry which is preliminary data.</text>
</comment>